<dbReference type="EMBL" id="LYPA01000021">
    <property type="protein sequence ID" value="OBR69118.1"/>
    <property type="molecule type" value="Genomic_DNA"/>
</dbReference>
<dbReference type="RefSeq" id="WP_068678646.1">
    <property type="nucleotide sequence ID" value="NZ_LYPA01000021.1"/>
</dbReference>
<comment type="caution">
    <text evidence="1">The sequence shown here is derived from an EMBL/GenBank/DDBJ whole genome shotgun (WGS) entry which is preliminary data.</text>
</comment>
<evidence type="ECO:0008006" key="3">
    <source>
        <dbReference type="Google" id="ProtNLM"/>
    </source>
</evidence>
<evidence type="ECO:0000313" key="1">
    <source>
        <dbReference type="EMBL" id="OBR69118.1"/>
    </source>
</evidence>
<organism evidence="1 2">
    <name type="scientific">Paenibacillus oryzae</name>
    <dbReference type="NCBI Taxonomy" id="1844972"/>
    <lineage>
        <taxon>Bacteria</taxon>
        <taxon>Bacillati</taxon>
        <taxon>Bacillota</taxon>
        <taxon>Bacilli</taxon>
        <taxon>Bacillales</taxon>
        <taxon>Paenibacillaceae</taxon>
        <taxon>Paenibacillus</taxon>
    </lineage>
</organism>
<dbReference type="Proteomes" id="UP000092024">
    <property type="component" value="Unassembled WGS sequence"/>
</dbReference>
<accession>A0A1A5YU73</accession>
<name>A0A1A5YU73_9BACL</name>
<dbReference type="InterPro" id="IPR022074">
    <property type="entry name" value="DUF3626"/>
</dbReference>
<evidence type="ECO:0000313" key="2">
    <source>
        <dbReference type="Proteomes" id="UP000092024"/>
    </source>
</evidence>
<proteinExistence type="predicted"/>
<reference evidence="1 2" key="1">
    <citation type="submission" date="2016-05" db="EMBL/GenBank/DDBJ databases">
        <title>Paenibacillus oryzae. sp. nov., isolated from the rice root.</title>
        <authorList>
            <person name="Zhang J."/>
            <person name="Zhang X."/>
        </authorList>
    </citation>
    <scope>NUCLEOTIDE SEQUENCE [LARGE SCALE GENOMIC DNA]</scope>
    <source>
        <strain evidence="1 2">1DrF-4</strain>
    </source>
</reference>
<keyword evidence="2" id="KW-1185">Reference proteome</keyword>
<dbReference type="OrthoDB" id="3770261at2"/>
<sequence>MQHDNGLTKSQAQAIRHIREYALQRKIEAQQVIDQILKMSNIAEQTFQEAYAKLRSHARVALHFHPDRPAMGFRTVTHALLEQGSYRSQFETGISNGSLTAYPGGVRDLWEKDMFGGAYHLGESSDSERPKYGALDFGFHPDGPAPSFGSCYFLLYPGVSRRSTFTYGGSQDAPPEKGTLAEFDDMMAAILKDTFSRDYALGMKELTPGKWVYHLLTYLEQPYRLLLEREPSRNLFHYIEAQVHGSIHLKDDVEFLVADPSFKGMEIGSILEQLCTKYGIKLAWHQGFQMNAADVPSTYRGPAMPSLAQRIASNQMINARVIGEAVQELMREPDRWETRGSQGEMLQELKYIWHVLVRFGEPAQ</sequence>
<gene>
    <name evidence="1" type="ORF">A7K91_19725</name>
</gene>
<dbReference type="AlphaFoldDB" id="A0A1A5YU73"/>
<protein>
    <recommendedName>
        <fullName evidence="3">DUF3626 domain-containing protein</fullName>
    </recommendedName>
</protein>
<dbReference type="STRING" id="1844972.A7K91_19725"/>
<dbReference type="Pfam" id="PF12294">
    <property type="entry name" value="DUF3626"/>
    <property type="match status" value="1"/>
</dbReference>